<organism evidence="1">
    <name type="scientific">Rhizophora mucronata</name>
    <name type="common">Asiatic mangrove</name>
    <dbReference type="NCBI Taxonomy" id="61149"/>
    <lineage>
        <taxon>Eukaryota</taxon>
        <taxon>Viridiplantae</taxon>
        <taxon>Streptophyta</taxon>
        <taxon>Embryophyta</taxon>
        <taxon>Tracheophyta</taxon>
        <taxon>Spermatophyta</taxon>
        <taxon>Magnoliopsida</taxon>
        <taxon>eudicotyledons</taxon>
        <taxon>Gunneridae</taxon>
        <taxon>Pentapetalae</taxon>
        <taxon>rosids</taxon>
        <taxon>fabids</taxon>
        <taxon>Malpighiales</taxon>
        <taxon>Rhizophoraceae</taxon>
        <taxon>Rhizophora</taxon>
    </lineage>
</organism>
<proteinExistence type="predicted"/>
<name>A0A2P2NND1_RHIMU</name>
<sequence length="38" mass="4255">MTLRLNCIVAPVLSEDHYCLSNSHKNSQITEIISAHSE</sequence>
<accession>A0A2P2NND1</accession>
<protein>
    <submittedName>
        <fullName evidence="1">Uncharacterized protein</fullName>
    </submittedName>
</protein>
<dbReference type="EMBL" id="GGEC01063420">
    <property type="protein sequence ID" value="MBX43904.1"/>
    <property type="molecule type" value="Transcribed_RNA"/>
</dbReference>
<reference evidence="1" key="1">
    <citation type="submission" date="2018-02" db="EMBL/GenBank/DDBJ databases">
        <title>Rhizophora mucronata_Transcriptome.</title>
        <authorList>
            <person name="Meera S.P."/>
            <person name="Sreeshan A."/>
            <person name="Augustine A."/>
        </authorList>
    </citation>
    <scope>NUCLEOTIDE SEQUENCE</scope>
    <source>
        <tissue evidence="1">Leaf</tissue>
    </source>
</reference>
<dbReference type="AlphaFoldDB" id="A0A2P2NND1"/>
<evidence type="ECO:0000313" key="1">
    <source>
        <dbReference type="EMBL" id="MBX43904.1"/>
    </source>
</evidence>